<dbReference type="Gene3D" id="3.40.50.720">
    <property type="entry name" value="NAD(P)-binding Rossmann-like Domain"/>
    <property type="match status" value="1"/>
</dbReference>
<dbReference type="PANTHER" id="PTHR24320:SF283">
    <property type="entry name" value="RETINOL DEHYDROGENASE 11"/>
    <property type="match status" value="1"/>
</dbReference>
<dbReference type="InterPro" id="IPR036291">
    <property type="entry name" value="NAD(P)-bd_dom_sf"/>
</dbReference>
<evidence type="ECO:0000313" key="4">
    <source>
        <dbReference type="Proteomes" id="UP000799423"/>
    </source>
</evidence>
<comment type="similarity">
    <text evidence="1">Belongs to the short-chain dehydrogenases/reductases (SDR) family.</text>
</comment>
<dbReference type="SUPFAM" id="SSF51735">
    <property type="entry name" value="NAD(P)-binding Rossmann-fold domains"/>
    <property type="match status" value="1"/>
</dbReference>
<dbReference type="Proteomes" id="UP000799423">
    <property type="component" value="Unassembled WGS sequence"/>
</dbReference>
<protein>
    <submittedName>
        <fullName evidence="3">Retinol dehydrogenase 12</fullName>
    </submittedName>
</protein>
<evidence type="ECO:0000256" key="2">
    <source>
        <dbReference type="ARBA" id="ARBA00023002"/>
    </source>
</evidence>
<sequence length="342" mass="37050">MASNPSFDNKTSALEVARTYASQVAGKTILVTGVSHDGIGEAIARAFAEGGAFTIIITGRDATRLSSVTSALSEDYPAVNFRPHQLDLTSLEATHHSASQILQDENITKIDILVANAGGTFQGPKALTPDGFESHFGINHLGHFLFITTLLPKLRVAAQSSAPGETRVILISSIAMVVSPFRFADYNFDGNTLPEDEAPNWDNLKQLIEIEEHDGYNDLVAYAQSKTANSLFAVHWNTLFSKEGIFAFALHPGGVQSRSAKTMFEGMTKEQKEKVKIPFDKDIFQGAATALVAALDRGLTPQKGVYLDDCQIAEAPPYAISEEKAEKLWTLSAELIAQKFSS</sequence>
<dbReference type="OrthoDB" id="191139at2759"/>
<proteinExistence type="inferred from homology"/>
<keyword evidence="2" id="KW-0560">Oxidoreductase</keyword>
<reference evidence="3" key="1">
    <citation type="submission" date="2020-01" db="EMBL/GenBank/DDBJ databases">
        <authorList>
            <consortium name="DOE Joint Genome Institute"/>
            <person name="Haridas S."/>
            <person name="Albert R."/>
            <person name="Binder M."/>
            <person name="Bloem J."/>
            <person name="Labutti K."/>
            <person name="Salamov A."/>
            <person name="Andreopoulos B."/>
            <person name="Baker S.E."/>
            <person name="Barry K."/>
            <person name="Bills G."/>
            <person name="Bluhm B.H."/>
            <person name="Cannon C."/>
            <person name="Castanera R."/>
            <person name="Culley D.E."/>
            <person name="Daum C."/>
            <person name="Ezra D."/>
            <person name="Gonzalez J.B."/>
            <person name="Henrissat B."/>
            <person name="Kuo A."/>
            <person name="Liang C."/>
            <person name="Lipzen A."/>
            <person name="Lutzoni F."/>
            <person name="Magnuson J."/>
            <person name="Mondo S."/>
            <person name="Nolan M."/>
            <person name="Ohm R."/>
            <person name="Pangilinan J."/>
            <person name="Park H.-J."/>
            <person name="Ramirez L."/>
            <person name="Alfaro M."/>
            <person name="Sun H."/>
            <person name="Tritt A."/>
            <person name="Yoshinaga Y."/>
            <person name="Zwiers L.-H."/>
            <person name="Turgeon B.G."/>
            <person name="Goodwin S.B."/>
            <person name="Spatafora J.W."/>
            <person name="Crous P.W."/>
            <person name="Grigoriev I.V."/>
        </authorList>
    </citation>
    <scope>NUCLEOTIDE SEQUENCE</scope>
    <source>
        <strain evidence="3">IPT5</strain>
    </source>
</reference>
<dbReference type="PANTHER" id="PTHR24320">
    <property type="entry name" value="RETINOL DEHYDROGENASE"/>
    <property type="match status" value="1"/>
</dbReference>
<dbReference type="InterPro" id="IPR002347">
    <property type="entry name" value="SDR_fam"/>
</dbReference>
<dbReference type="AlphaFoldDB" id="A0A6A7AQQ5"/>
<dbReference type="EMBL" id="MU006344">
    <property type="protein sequence ID" value="KAF2845640.1"/>
    <property type="molecule type" value="Genomic_DNA"/>
</dbReference>
<name>A0A6A7AQQ5_9PLEO</name>
<organism evidence="3 4">
    <name type="scientific">Plenodomus tracheiphilus IPT5</name>
    <dbReference type="NCBI Taxonomy" id="1408161"/>
    <lineage>
        <taxon>Eukaryota</taxon>
        <taxon>Fungi</taxon>
        <taxon>Dikarya</taxon>
        <taxon>Ascomycota</taxon>
        <taxon>Pezizomycotina</taxon>
        <taxon>Dothideomycetes</taxon>
        <taxon>Pleosporomycetidae</taxon>
        <taxon>Pleosporales</taxon>
        <taxon>Pleosporineae</taxon>
        <taxon>Leptosphaeriaceae</taxon>
        <taxon>Plenodomus</taxon>
    </lineage>
</organism>
<dbReference type="Pfam" id="PF00106">
    <property type="entry name" value="adh_short"/>
    <property type="match status" value="1"/>
</dbReference>
<keyword evidence="4" id="KW-1185">Reference proteome</keyword>
<evidence type="ECO:0000256" key="1">
    <source>
        <dbReference type="ARBA" id="ARBA00006484"/>
    </source>
</evidence>
<accession>A0A6A7AQQ5</accession>
<evidence type="ECO:0000313" key="3">
    <source>
        <dbReference type="EMBL" id="KAF2845640.1"/>
    </source>
</evidence>
<dbReference type="GO" id="GO:0016491">
    <property type="term" value="F:oxidoreductase activity"/>
    <property type="evidence" value="ECO:0007669"/>
    <property type="project" value="UniProtKB-KW"/>
</dbReference>
<gene>
    <name evidence="3" type="ORF">T440DRAFT_460080</name>
</gene>